<dbReference type="OrthoDB" id="8613289at2"/>
<name>A0A3N4N6Z1_9NEIS</name>
<gene>
    <name evidence="1" type="ORF">EGK74_13805</name>
</gene>
<dbReference type="RefSeq" id="WP_123805082.1">
    <property type="nucleotide sequence ID" value="NZ_RPFL01000099.1"/>
</dbReference>
<dbReference type="AlphaFoldDB" id="A0A3N4N6Z1"/>
<evidence type="ECO:0000313" key="2">
    <source>
        <dbReference type="Proteomes" id="UP000272412"/>
    </source>
</evidence>
<evidence type="ECO:0000313" key="1">
    <source>
        <dbReference type="EMBL" id="RPD83013.1"/>
    </source>
</evidence>
<sequence length="131" mass="15477">MKRKLVDILSNGDLSDMDKNNLILDLAEVQDSDLYMGILKYLDDKQFIKYHNIFIYALTFYPPEPLFDRAIKWIVNANFDIAHNAFNILNNIKEIDGDQVDNAFEYLTTSLHQKHEDWRSELIEETLNMFD</sequence>
<evidence type="ECO:0008006" key="3">
    <source>
        <dbReference type="Google" id="ProtNLM"/>
    </source>
</evidence>
<comment type="caution">
    <text evidence="1">The sequence shown here is derived from an EMBL/GenBank/DDBJ whole genome shotgun (WGS) entry which is preliminary data.</text>
</comment>
<keyword evidence="2" id="KW-1185">Reference proteome</keyword>
<accession>A0A3N4N6Z1</accession>
<dbReference type="Proteomes" id="UP000272412">
    <property type="component" value="Unassembled WGS sequence"/>
</dbReference>
<protein>
    <recommendedName>
        <fullName evidence="3">Immunity protein 30 domain-containing protein</fullName>
    </recommendedName>
</protein>
<reference evidence="1 2" key="1">
    <citation type="submission" date="2018-11" db="EMBL/GenBank/DDBJ databases">
        <title>Neisseria weixii sp. nov. isolated from the rectal contents of plateau pika (Ochotona cruzoniae).</title>
        <authorList>
            <person name="Zhang G."/>
        </authorList>
    </citation>
    <scope>NUCLEOTIDE SEQUENCE [LARGE SCALE GENOMIC DNA]</scope>
    <source>
        <strain evidence="1 2">10009</strain>
    </source>
</reference>
<dbReference type="EMBL" id="RPFL01000099">
    <property type="protein sequence ID" value="RPD83013.1"/>
    <property type="molecule type" value="Genomic_DNA"/>
</dbReference>
<organism evidence="1 2">
    <name type="scientific">Neisseria weixii</name>
    <dbReference type="NCBI Taxonomy" id="1853276"/>
    <lineage>
        <taxon>Bacteria</taxon>
        <taxon>Pseudomonadati</taxon>
        <taxon>Pseudomonadota</taxon>
        <taxon>Betaproteobacteria</taxon>
        <taxon>Neisseriales</taxon>
        <taxon>Neisseriaceae</taxon>
        <taxon>Neisseria</taxon>
    </lineage>
</organism>
<proteinExistence type="predicted"/>